<dbReference type="GO" id="GO:0016836">
    <property type="term" value="F:hydro-lyase activity"/>
    <property type="evidence" value="ECO:0007669"/>
    <property type="project" value="UniProtKB-ARBA"/>
</dbReference>
<evidence type="ECO:0000313" key="5">
    <source>
        <dbReference type="Proteomes" id="UP000195569"/>
    </source>
</evidence>
<dbReference type="Gene3D" id="1.10.12.10">
    <property type="entry name" value="Lyase 2-enoyl-coa Hydratase, Chain A, domain 2"/>
    <property type="match status" value="1"/>
</dbReference>
<dbReference type="PANTHER" id="PTHR11941:SF141">
    <property type="entry name" value="ENOYL-COA HYDRATASE_ISOMERASE-RELATED"/>
    <property type="match status" value="1"/>
</dbReference>
<dbReference type="Proteomes" id="UP000195569">
    <property type="component" value="Unassembled WGS sequence"/>
</dbReference>
<reference evidence="4" key="1">
    <citation type="submission" date="2016-12" db="EMBL/GenBank/DDBJ databases">
        <authorList>
            <person name="Moulin L."/>
        </authorList>
    </citation>
    <scope>NUCLEOTIDE SEQUENCE [LARGE SCALE GENOMIC DNA]</scope>
    <source>
        <strain evidence="4">STM 7183</strain>
    </source>
</reference>
<dbReference type="InterPro" id="IPR001753">
    <property type="entry name" value="Enoyl-CoA_hydra/iso"/>
</dbReference>
<dbReference type="FunFam" id="3.90.226.10:FF:000009">
    <property type="entry name" value="Carnitinyl-CoA dehydratase"/>
    <property type="match status" value="1"/>
</dbReference>
<dbReference type="PANTHER" id="PTHR11941">
    <property type="entry name" value="ENOYL-COA HYDRATASE-RELATED"/>
    <property type="match status" value="1"/>
</dbReference>
<keyword evidence="2" id="KW-0456">Lyase</keyword>
<comment type="caution">
    <text evidence="4">The sequence shown here is derived from an EMBL/GenBank/DDBJ whole genome shotgun (WGS) entry which is preliminary data.</text>
</comment>
<evidence type="ECO:0000313" key="4">
    <source>
        <dbReference type="EMBL" id="SIT34934.1"/>
    </source>
</evidence>
<dbReference type="InterPro" id="IPR029045">
    <property type="entry name" value="ClpP/crotonase-like_dom_sf"/>
</dbReference>
<dbReference type="InterPro" id="IPR014748">
    <property type="entry name" value="Enoyl-CoA_hydra_C"/>
</dbReference>
<organism evidence="4 5">
    <name type="scientific">Paraburkholderia piptadeniae</name>
    <dbReference type="NCBI Taxonomy" id="1701573"/>
    <lineage>
        <taxon>Bacteria</taxon>
        <taxon>Pseudomonadati</taxon>
        <taxon>Pseudomonadota</taxon>
        <taxon>Betaproteobacteria</taxon>
        <taxon>Burkholderiales</taxon>
        <taxon>Burkholderiaceae</taxon>
        <taxon>Paraburkholderia</taxon>
    </lineage>
</organism>
<dbReference type="InterPro" id="IPR018376">
    <property type="entry name" value="Enoyl-CoA_hyd/isom_CS"/>
</dbReference>
<dbReference type="CDD" id="cd06558">
    <property type="entry name" value="crotonase-like"/>
    <property type="match status" value="1"/>
</dbReference>
<protein>
    <submittedName>
        <fullName evidence="4">Enoyl-CoA hydratase/carnithine racemase</fullName>
    </submittedName>
</protein>
<sequence>MIDVDKTDGGAVWILTLNRPPANALNLQVLSQLREIIEEADRDRSIRSIVITGHGPKFFCAGADLNAFASADMANAWQAAKAFSDTFSALQHARPVVVAAINGYAMGGGLECALSCDIRVAEDHAQLALPEASVGLLPSGMGTQTLPWLVGEGWAKRLILTGERISAETAARIGLIEEKVPTGKSVECALELAHKVRGQSPDAVHACKQLISLARNGVSRPAALTVERDRFVQLFTHENQWEGVNAFLEKRRPVWT</sequence>
<dbReference type="EMBL" id="CYGY02000001">
    <property type="protein sequence ID" value="SIT34934.1"/>
    <property type="molecule type" value="Genomic_DNA"/>
</dbReference>
<dbReference type="OrthoDB" id="9774843at2"/>
<dbReference type="AlphaFoldDB" id="A0A1N7RIQ7"/>
<proteinExistence type="inferred from homology"/>
<dbReference type="FunFam" id="1.10.12.10:FF:000001">
    <property type="entry name" value="Probable enoyl-CoA hydratase, mitochondrial"/>
    <property type="match status" value="1"/>
</dbReference>
<gene>
    <name evidence="4" type="ORF">BN2476_10014</name>
</gene>
<evidence type="ECO:0000256" key="1">
    <source>
        <dbReference type="ARBA" id="ARBA00005254"/>
    </source>
</evidence>
<dbReference type="Gene3D" id="3.90.226.10">
    <property type="entry name" value="2-enoyl-CoA Hydratase, Chain A, domain 1"/>
    <property type="match status" value="1"/>
</dbReference>
<comment type="similarity">
    <text evidence="1 3">Belongs to the enoyl-CoA hydratase/isomerase family.</text>
</comment>
<dbReference type="SUPFAM" id="SSF52096">
    <property type="entry name" value="ClpP/crotonase"/>
    <property type="match status" value="1"/>
</dbReference>
<dbReference type="GO" id="GO:0006635">
    <property type="term" value="P:fatty acid beta-oxidation"/>
    <property type="evidence" value="ECO:0007669"/>
    <property type="project" value="TreeGrafter"/>
</dbReference>
<accession>A0A1N7RIQ7</accession>
<dbReference type="Pfam" id="PF00378">
    <property type="entry name" value="ECH_1"/>
    <property type="match status" value="1"/>
</dbReference>
<evidence type="ECO:0000256" key="2">
    <source>
        <dbReference type="ARBA" id="ARBA00023239"/>
    </source>
</evidence>
<name>A0A1N7RIQ7_9BURK</name>
<dbReference type="RefSeq" id="WP_087732124.1">
    <property type="nucleotide sequence ID" value="NZ_CYGY02000001.1"/>
</dbReference>
<dbReference type="PROSITE" id="PS00166">
    <property type="entry name" value="ENOYL_COA_HYDRATASE"/>
    <property type="match status" value="1"/>
</dbReference>
<dbReference type="NCBIfam" id="NF006566">
    <property type="entry name" value="PRK09076.1"/>
    <property type="match status" value="1"/>
</dbReference>
<keyword evidence="5" id="KW-1185">Reference proteome</keyword>
<evidence type="ECO:0000256" key="3">
    <source>
        <dbReference type="RuleBase" id="RU003707"/>
    </source>
</evidence>